<gene>
    <name evidence="7" type="ORF">ANE_LOCUS5253</name>
</gene>
<comment type="subcellular location">
    <subcellularLocation>
        <location evidence="1">Nucleus</location>
    </subcellularLocation>
</comment>
<keyword evidence="2" id="KW-0217">Developmental protein</keyword>
<evidence type="ECO:0000256" key="2">
    <source>
        <dbReference type="ARBA" id="ARBA00022473"/>
    </source>
</evidence>
<sequence length="293" mass="32249">MAAQEEIEDQESVTNLDNGEILDSLSDSPLAGNITGDSSTVLLREGSFEHDVIANCLISGMGPLAIDTKIVTVRKNSIESFTKKARFAAFRVFTEAMASKNGGNANVKYGWYSGSKEEIERIVSYGFSNREITGPPHGVGIHLIHHRCSLAAAVVGEADDEEGLKHLLLCRLILGKPEMISSGSNQSCPSSNQFDSGVDNLENPRKYVIWSSTMNSYILPSYVVSFKSPRLRGLRRSGGSGRGTSPCVSLTVLMSILSKSLNPSRMNVILRTYDDFRKRKLRREELIRKMREG</sequence>
<dbReference type="SUPFAM" id="SSF56399">
    <property type="entry name" value="ADP-ribosylation"/>
    <property type="match status" value="1"/>
</dbReference>
<dbReference type="PANTHER" id="PTHR32263">
    <property type="entry name" value="INACTIVE POLY [ADP-RIBOSE] POLYMERASE SRO4-RELATED"/>
    <property type="match status" value="1"/>
</dbReference>
<evidence type="ECO:0000259" key="6">
    <source>
        <dbReference type="PROSITE" id="PS51879"/>
    </source>
</evidence>
<proteinExistence type="predicted"/>
<dbReference type="InterPro" id="IPR044964">
    <property type="entry name" value="RCD1/SRO1-5"/>
</dbReference>
<organism evidence="7 8">
    <name type="scientific">Arabis nemorensis</name>
    <dbReference type="NCBI Taxonomy" id="586526"/>
    <lineage>
        <taxon>Eukaryota</taxon>
        <taxon>Viridiplantae</taxon>
        <taxon>Streptophyta</taxon>
        <taxon>Embryophyta</taxon>
        <taxon>Tracheophyta</taxon>
        <taxon>Spermatophyta</taxon>
        <taxon>Magnoliopsida</taxon>
        <taxon>eudicotyledons</taxon>
        <taxon>Gunneridae</taxon>
        <taxon>Pentapetalae</taxon>
        <taxon>rosids</taxon>
        <taxon>malvids</taxon>
        <taxon>Brassicales</taxon>
        <taxon>Brassicaceae</taxon>
        <taxon>Arabideae</taxon>
        <taxon>Arabis</taxon>
    </lineage>
</organism>
<dbReference type="InterPro" id="IPR012317">
    <property type="entry name" value="Poly(ADP-ribose)pol_cat_dom"/>
</dbReference>
<dbReference type="GO" id="GO:0003950">
    <property type="term" value="F:NAD+ poly-ADP-ribosyltransferase activity"/>
    <property type="evidence" value="ECO:0007669"/>
    <property type="project" value="InterPro"/>
</dbReference>
<dbReference type="Pfam" id="PF12174">
    <property type="entry name" value="RST"/>
    <property type="match status" value="1"/>
</dbReference>
<dbReference type="PROSITE" id="PS51879">
    <property type="entry name" value="RST"/>
    <property type="match status" value="1"/>
</dbReference>
<dbReference type="PROSITE" id="PS51059">
    <property type="entry name" value="PARP_CATALYTIC"/>
    <property type="match status" value="1"/>
</dbReference>
<evidence type="ECO:0000256" key="4">
    <source>
        <dbReference type="ARBA" id="ARBA00023242"/>
    </source>
</evidence>
<dbReference type="Proteomes" id="UP000489600">
    <property type="component" value="Unassembled WGS sequence"/>
</dbReference>
<evidence type="ECO:0000313" key="7">
    <source>
        <dbReference type="EMBL" id="VVA94808.1"/>
    </source>
</evidence>
<keyword evidence="8" id="KW-1185">Reference proteome</keyword>
<evidence type="ECO:0000313" key="8">
    <source>
        <dbReference type="Proteomes" id="UP000489600"/>
    </source>
</evidence>
<keyword evidence="3" id="KW-0346">Stress response</keyword>
<dbReference type="InterPro" id="IPR022003">
    <property type="entry name" value="RST"/>
</dbReference>
<evidence type="ECO:0008006" key="9">
    <source>
        <dbReference type="Google" id="ProtNLM"/>
    </source>
</evidence>
<dbReference type="Gene3D" id="3.90.228.10">
    <property type="match status" value="1"/>
</dbReference>
<evidence type="ECO:0000259" key="5">
    <source>
        <dbReference type="PROSITE" id="PS51059"/>
    </source>
</evidence>
<accession>A0A565AZH2</accession>
<protein>
    <recommendedName>
        <fullName evidence="9">PARP</fullName>
    </recommendedName>
</protein>
<reference evidence="7" key="1">
    <citation type="submission" date="2019-07" db="EMBL/GenBank/DDBJ databases">
        <authorList>
            <person name="Dittberner H."/>
        </authorList>
    </citation>
    <scope>NUCLEOTIDE SEQUENCE [LARGE SCALE GENOMIC DNA]</scope>
</reference>
<feature type="domain" description="RST" evidence="6">
    <location>
        <begin position="241"/>
        <end position="293"/>
    </location>
</feature>
<comment type="caution">
    <text evidence="7">The sequence shown here is derived from an EMBL/GenBank/DDBJ whole genome shotgun (WGS) entry which is preliminary data.</text>
</comment>
<dbReference type="EMBL" id="CABITT030000002">
    <property type="protein sequence ID" value="VVA94808.1"/>
    <property type="molecule type" value="Genomic_DNA"/>
</dbReference>
<dbReference type="OrthoDB" id="6133115at2759"/>
<evidence type="ECO:0000256" key="3">
    <source>
        <dbReference type="ARBA" id="ARBA00023016"/>
    </source>
</evidence>
<keyword evidence="4" id="KW-0539">Nucleus</keyword>
<evidence type="ECO:0000256" key="1">
    <source>
        <dbReference type="ARBA" id="ARBA00004123"/>
    </source>
</evidence>
<dbReference type="GO" id="GO:0005634">
    <property type="term" value="C:nucleus"/>
    <property type="evidence" value="ECO:0007669"/>
    <property type="project" value="UniProtKB-SubCell"/>
</dbReference>
<dbReference type="PANTHER" id="PTHR32263:SF16">
    <property type="entry name" value="INACTIVE POLY [ADP-RIBOSE] POLYMERASE SRO3-RELATED"/>
    <property type="match status" value="1"/>
</dbReference>
<name>A0A565AZH2_9BRAS</name>
<feature type="domain" description="PARP catalytic" evidence="5">
    <location>
        <begin position="23"/>
        <end position="246"/>
    </location>
</feature>
<dbReference type="AlphaFoldDB" id="A0A565AZH2"/>